<reference evidence="1 2" key="1">
    <citation type="journal article" date="2024" name="G3 (Bethesda)">
        <title>Genome assembly of Hibiscus sabdariffa L. provides insights into metabolisms of medicinal natural products.</title>
        <authorList>
            <person name="Kim T."/>
        </authorList>
    </citation>
    <scope>NUCLEOTIDE SEQUENCE [LARGE SCALE GENOMIC DNA]</scope>
    <source>
        <strain evidence="1">TK-2024</strain>
        <tissue evidence="1">Old leaves</tissue>
    </source>
</reference>
<dbReference type="SUPFAM" id="SSF53756">
    <property type="entry name" value="UDP-Glycosyltransferase/glycogen phosphorylase"/>
    <property type="match status" value="1"/>
</dbReference>
<comment type="caution">
    <text evidence="1">The sequence shown here is derived from an EMBL/GenBank/DDBJ whole genome shotgun (WGS) entry which is preliminary data.</text>
</comment>
<dbReference type="Proteomes" id="UP001396334">
    <property type="component" value="Unassembled WGS sequence"/>
</dbReference>
<organism evidence="1 2">
    <name type="scientific">Hibiscus sabdariffa</name>
    <name type="common">roselle</name>
    <dbReference type="NCBI Taxonomy" id="183260"/>
    <lineage>
        <taxon>Eukaryota</taxon>
        <taxon>Viridiplantae</taxon>
        <taxon>Streptophyta</taxon>
        <taxon>Embryophyta</taxon>
        <taxon>Tracheophyta</taxon>
        <taxon>Spermatophyta</taxon>
        <taxon>Magnoliopsida</taxon>
        <taxon>eudicotyledons</taxon>
        <taxon>Gunneridae</taxon>
        <taxon>Pentapetalae</taxon>
        <taxon>rosids</taxon>
        <taxon>malvids</taxon>
        <taxon>Malvales</taxon>
        <taxon>Malvaceae</taxon>
        <taxon>Malvoideae</taxon>
        <taxon>Hibiscus</taxon>
    </lineage>
</organism>
<accession>A0ABR1ZA19</accession>
<dbReference type="Gene3D" id="3.40.50.2000">
    <property type="entry name" value="Glycogen Phosphorylase B"/>
    <property type="match status" value="1"/>
</dbReference>
<keyword evidence="2" id="KW-1185">Reference proteome</keyword>
<protein>
    <submittedName>
        <fullName evidence="1">Uncharacterized protein</fullName>
    </submittedName>
</protein>
<evidence type="ECO:0000313" key="2">
    <source>
        <dbReference type="Proteomes" id="UP001396334"/>
    </source>
</evidence>
<sequence length="114" mass="12562">MGGAHSREDIRAWSNDNVLHMFDGSVPMAFKSFSTVHGSLASHLSLFFSQNKPICLCHLLPMVDIGRLLAQRGVIVTIVTTPHNAGRVQKSIARSIESGHPIRLVQLQFPGKEF</sequence>
<gene>
    <name evidence="1" type="ORF">V6N11_082610</name>
</gene>
<name>A0ABR1ZA19_9ROSI</name>
<dbReference type="EMBL" id="JBBPBN010002045">
    <property type="protein sequence ID" value="KAK8476840.1"/>
    <property type="molecule type" value="Genomic_DNA"/>
</dbReference>
<evidence type="ECO:0000313" key="1">
    <source>
        <dbReference type="EMBL" id="KAK8476840.1"/>
    </source>
</evidence>
<proteinExistence type="predicted"/>